<organism evidence="2 3">
    <name type="scientific">Methylobacterium planeticum</name>
    <dbReference type="NCBI Taxonomy" id="2615211"/>
    <lineage>
        <taxon>Bacteria</taxon>
        <taxon>Pseudomonadati</taxon>
        <taxon>Pseudomonadota</taxon>
        <taxon>Alphaproteobacteria</taxon>
        <taxon>Hyphomicrobiales</taxon>
        <taxon>Methylobacteriaceae</taxon>
        <taxon>Methylobacterium</taxon>
    </lineage>
</organism>
<feature type="domain" description="Transglutaminase-like" evidence="1">
    <location>
        <begin position="161"/>
        <end position="227"/>
    </location>
</feature>
<dbReference type="AlphaFoldDB" id="A0A6N6MV88"/>
<accession>A0A6N6MV88</accession>
<evidence type="ECO:0000313" key="3">
    <source>
        <dbReference type="Proteomes" id="UP000441523"/>
    </source>
</evidence>
<comment type="caution">
    <text evidence="2">The sequence shown here is derived from an EMBL/GenBank/DDBJ whole genome shotgun (WGS) entry which is preliminary data.</text>
</comment>
<dbReference type="InterPro" id="IPR038765">
    <property type="entry name" value="Papain-like_cys_pep_sf"/>
</dbReference>
<reference evidence="2 3" key="1">
    <citation type="submission" date="2019-09" db="EMBL/GenBank/DDBJ databases">
        <title>YIM 132548 draft genome.</title>
        <authorList>
            <person name="Jiang L."/>
        </authorList>
    </citation>
    <scope>NUCLEOTIDE SEQUENCE [LARGE SCALE GENOMIC DNA]</scope>
    <source>
        <strain evidence="2 3">YIM 132548</strain>
    </source>
</reference>
<dbReference type="SUPFAM" id="SSF54001">
    <property type="entry name" value="Cysteine proteinases"/>
    <property type="match status" value="1"/>
</dbReference>
<name>A0A6N6MV88_9HYPH</name>
<dbReference type="Gene3D" id="2.60.40.2250">
    <property type="match status" value="1"/>
</dbReference>
<dbReference type="PANTHER" id="PTHR33490:SF12">
    <property type="entry name" value="BLL5557 PROTEIN"/>
    <property type="match status" value="1"/>
</dbReference>
<evidence type="ECO:0000313" key="2">
    <source>
        <dbReference type="EMBL" id="KAB1072798.1"/>
    </source>
</evidence>
<dbReference type="Pfam" id="PF01841">
    <property type="entry name" value="Transglut_core"/>
    <property type="match status" value="1"/>
</dbReference>
<gene>
    <name evidence="2" type="ORF">F6X51_14425</name>
</gene>
<sequence length="295" mass="32348">MRIRLGCELSYAFPYPTPMIVMLNVHPSRVPALEAEDALTTVPPVPVELYRDSFGNVCGRLVAPAGNFTIGTDVVIRDGGAPDPAEPEAEQHAIEALPAESLIYLLPSRYCESDLLSNEAWRLFGHLAPGWPRVRAVCDFVHAHVTFGYEFSHRDRTAMDTYAGGRGVCRDFAHLAVAFCRALNVPTRYCTGYISFIGEPEPHAAGDFAAWMEVFLGGRWHVFDPRNNKPRIGRVMVAFGRDAADVPLTHTFGPNSLVGFRVWADEVAALAAIEEAPDALPGEVQPPQTMTTRTA</sequence>
<protein>
    <submittedName>
        <fullName evidence="2">Transglutaminase family protein</fullName>
    </submittedName>
</protein>
<evidence type="ECO:0000259" key="1">
    <source>
        <dbReference type="SMART" id="SM00460"/>
    </source>
</evidence>
<dbReference type="Proteomes" id="UP000441523">
    <property type="component" value="Unassembled WGS sequence"/>
</dbReference>
<dbReference type="Gene3D" id="3.10.620.30">
    <property type="match status" value="1"/>
</dbReference>
<dbReference type="InterPro" id="IPR002931">
    <property type="entry name" value="Transglutaminase-like"/>
</dbReference>
<dbReference type="SMART" id="SM00460">
    <property type="entry name" value="TGc"/>
    <property type="match status" value="1"/>
</dbReference>
<keyword evidence="3" id="KW-1185">Reference proteome</keyword>
<dbReference type="PANTHER" id="PTHR33490">
    <property type="entry name" value="BLR5614 PROTEIN-RELATED"/>
    <property type="match status" value="1"/>
</dbReference>
<proteinExistence type="predicted"/>
<dbReference type="EMBL" id="VZZJ01000011">
    <property type="protein sequence ID" value="KAB1072798.1"/>
    <property type="molecule type" value="Genomic_DNA"/>
</dbReference>
<dbReference type="RefSeq" id="WP_150964373.1">
    <property type="nucleotide sequence ID" value="NZ_VZZJ01000011.1"/>
</dbReference>